<reference evidence="2 3" key="1">
    <citation type="journal article" date="2019" name="Int. J. Syst. Evol. Microbiol.">
        <title>The Global Catalogue of Microorganisms (GCM) 10K type strain sequencing project: providing services to taxonomists for standard genome sequencing and annotation.</title>
        <authorList>
            <consortium name="The Broad Institute Genomics Platform"/>
            <consortium name="The Broad Institute Genome Sequencing Center for Infectious Disease"/>
            <person name="Wu L."/>
            <person name="Ma J."/>
        </authorList>
    </citation>
    <scope>NUCLEOTIDE SEQUENCE [LARGE SCALE GENOMIC DNA]</scope>
    <source>
        <strain evidence="2 3">JCM 12149</strain>
    </source>
</reference>
<sequence>MSIKIGDRNKFKNSNVGHIYSTPPKKKGFASKHPIITGFITSFIVGFILLFSFWNKLVNWIEELF</sequence>
<accession>A0ABN0ZI94</accession>
<name>A0ABN0ZI94_9BACI</name>
<gene>
    <name evidence="2" type="ORF">GCM10008983_28060</name>
</gene>
<evidence type="ECO:0000313" key="3">
    <source>
        <dbReference type="Proteomes" id="UP001501459"/>
    </source>
</evidence>
<keyword evidence="3" id="KW-1185">Reference proteome</keyword>
<dbReference type="EMBL" id="BAAADM010000060">
    <property type="protein sequence ID" value="GAA0448410.1"/>
    <property type="molecule type" value="Genomic_DNA"/>
</dbReference>
<evidence type="ECO:0000256" key="1">
    <source>
        <dbReference type="SAM" id="Phobius"/>
    </source>
</evidence>
<organism evidence="2 3">
    <name type="scientific">Lentibacillus halophilus</name>
    <dbReference type="NCBI Taxonomy" id="295065"/>
    <lineage>
        <taxon>Bacteria</taxon>
        <taxon>Bacillati</taxon>
        <taxon>Bacillota</taxon>
        <taxon>Bacilli</taxon>
        <taxon>Bacillales</taxon>
        <taxon>Bacillaceae</taxon>
        <taxon>Lentibacillus</taxon>
    </lineage>
</organism>
<keyword evidence="1" id="KW-0472">Membrane</keyword>
<protein>
    <submittedName>
        <fullName evidence="2">Uncharacterized protein</fullName>
    </submittedName>
</protein>
<dbReference type="RefSeq" id="WP_343754332.1">
    <property type="nucleotide sequence ID" value="NZ_BAAADM010000060.1"/>
</dbReference>
<feature type="transmembrane region" description="Helical" evidence="1">
    <location>
        <begin position="35"/>
        <end position="54"/>
    </location>
</feature>
<evidence type="ECO:0000313" key="2">
    <source>
        <dbReference type="EMBL" id="GAA0448410.1"/>
    </source>
</evidence>
<keyword evidence="1" id="KW-1133">Transmembrane helix</keyword>
<dbReference type="Proteomes" id="UP001501459">
    <property type="component" value="Unassembled WGS sequence"/>
</dbReference>
<keyword evidence="1" id="KW-0812">Transmembrane</keyword>
<proteinExistence type="predicted"/>
<comment type="caution">
    <text evidence="2">The sequence shown here is derived from an EMBL/GenBank/DDBJ whole genome shotgun (WGS) entry which is preliminary data.</text>
</comment>